<dbReference type="OrthoDB" id="2797670at2759"/>
<dbReference type="EMBL" id="DS178275">
    <property type="protein sequence ID" value="EHS62883.1"/>
    <property type="molecule type" value="Genomic_DNA"/>
</dbReference>
<dbReference type="AlphaFoldDB" id="H6QQV4"/>
<protein>
    <submittedName>
        <fullName evidence="1">Uncharacterized protein</fullName>
    </submittedName>
</protein>
<dbReference type="HOGENOM" id="CLU_2575005_0_0_1"/>
<dbReference type="RefSeq" id="XP_003890118.1">
    <property type="nucleotide sequence ID" value="XM_003890069.1"/>
</dbReference>
<gene>
    <name evidence="1" type="ORF">PGTG_21255</name>
</gene>
<name>H6QQV4_PUCGT</name>
<dbReference type="Proteomes" id="UP000008783">
    <property type="component" value="Unassembled WGS sequence"/>
</dbReference>
<dbReference type="GeneID" id="13541515"/>
<accession>H6QQV4</accession>
<dbReference type="KEGG" id="pgr:PGTG_21255"/>
<evidence type="ECO:0000313" key="2">
    <source>
        <dbReference type="Proteomes" id="UP000008783"/>
    </source>
</evidence>
<proteinExistence type="predicted"/>
<keyword evidence="2" id="KW-1185">Reference proteome</keyword>
<dbReference type="InParanoid" id="H6QQV4"/>
<reference evidence="2" key="1">
    <citation type="journal article" date="2011" name="Proc. Natl. Acad. Sci. U.S.A.">
        <title>Obligate biotrophy features unraveled by the genomic analysis of rust fungi.</title>
        <authorList>
            <person name="Duplessis S."/>
            <person name="Cuomo C.A."/>
            <person name="Lin Y.-C."/>
            <person name="Aerts A."/>
            <person name="Tisserant E."/>
            <person name="Veneault-Fourrey C."/>
            <person name="Joly D.L."/>
            <person name="Hacquard S."/>
            <person name="Amselem J."/>
            <person name="Cantarel B.L."/>
            <person name="Chiu R."/>
            <person name="Coutinho P.M."/>
            <person name="Feau N."/>
            <person name="Field M."/>
            <person name="Frey P."/>
            <person name="Gelhaye E."/>
            <person name="Goldberg J."/>
            <person name="Grabherr M.G."/>
            <person name="Kodira C.D."/>
            <person name="Kohler A."/>
            <person name="Kuees U."/>
            <person name="Lindquist E.A."/>
            <person name="Lucas S.M."/>
            <person name="Mago R."/>
            <person name="Mauceli E."/>
            <person name="Morin E."/>
            <person name="Murat C."/>
            <person name="Pangilinan J.L."/>
            <person name="Park R."/>
            <person name="Pearson M."/>
            <person name="Quesneville H."/>
            <person name="Rouhier N."/>
            <person name="Sakthikumar S."/>
            <person name="Salamov A.A."/>
            <person name="Schmutz J."/>
            <person name="Selles B."/>
            <person name="Shapiro H."/>
            <person name="Tanguay P."/>
            <person name="Tuskan G.A."/>
            <person name="Henrissat B."/>
            <person name="Van de Peer Y."/>
            <person name="Rouze P."/>
            <person name="Ellis J.G."/>
            <person name="Dodds P.N."/>
            <person name="Schein J.E."/>
            <person name="Zhong S."/>
            <person name="Hamelin R.C."/>
            <person name="Grigoriev I.V."/>
            <person name="Szabo L.J."/>
            <person name="Martin F."/>
        </authorList>
    </citation>
    <scope>NUCLEOTIDE SEQUENCE [LARGE SCALE GENOMIC DNA]</scope>
    <source>
        <strain evidence="2">CRL 75-36-700-3 / race SCCL</strain>
    </source>
</reference>
<dbReference type="eggNOG" id="ENOG502SW5T">
    <property type="taxonomic scope" value="Eukaryota"/>
</dbReference>
<sequence length="81" mass="8933">MAASDLKSVKLTPANHQICEQLPRGLDELWKPIRDHLVYSPKEVSLDDAIGALEAHEQKQNQDLAAITVAEEAIILLKSFG</sequence>
<evidence type="ECO:0000313" key="1">
    <source>
        <dbReference type="EMBL" id="EHS62883.1"/>
    </source>
</evidence>
<dbReference type="VEuPathDB" id="FungiDB:PGTG_21255"/>
<organism evidence="1 2">
    <name type="scientific">Puccinia graminis f. sp. tritici (strain CRL 75-36-700-3 / race SCCL)</name>
    <name type="common">Black stem rust fungus</name>
    <dbReference type="NCBI Taxonomy" id="418459"/>
    <lineage>
        <taxon>Eukaryota</taxon>
        <taxon>Fungi</taxon>
        <taxon>Dikarya</taxon>
        <taxon>Basidiomycota</taxon>
        <taxon>Pucciniomycotina</taxon>
        <taxon>Pucciniomycetes</taxon>
        <taxon>Pucciniales</taxon>
        <taxon>Pucciniaceae</taxon>
        <taxon>Puccinia</taxon>
    </lineage>
</organism>